<feature type="domain" description="Beta-lactamase-related" evidence="2">
    <location>
        <begin position="34"/>
        <end position="367"/>
    </location>
</feature>
<dbReference type="SUPFAM" id="SSF56601">
    <property type="entry name" value="beta-lactamase/transpeptidase-like"/>
    <property type="match status" value="1"/>
</dbReference>
<dbReference type="RefSeq" id="WP_175423461.1">
    <property type="nucleotide sequence ID" value="NZ_CP040709.1"/>
</dbReference>
<keyword evidence="4" id="KW-1185">Reference proteome</keyword>
<dbReference type="InterPro" id="IPR050789">
    <property type="entry name" value="Diverse_Enzym_Activities"/>
</dbReference>
<dbReference type="EMBL" id="JACHHO010000003">
    <property type="protein sequence ID" value="MBB5204974.1"/>
    <property type="molecule type" value="Genomic_DNA"/>
</dbReference>
<organism evidence="3 4">
    <name type="scientific">Inhella inkyongensis</name>
    <dbReference type="NCBI Taxonomy" id="392593"/>
    <lineage>
        <taxon>Bacteria</taxon>
        <taxon>Pseudomonadati</taxon>
        <taxon>Pseudomonadota</taxon>
        <taxon>Betaproteobacteria</taxon>
        <taxon>Burkholderiales</taxon>
        <taxon>Sphaerotilaceae</taxon>
        <taxon>Inhella</taxon>
    </lineage>
</organism>
<dbReference type="Pfam" id="PF00144">
    <property type="entry name" value="Beta-lactamase"/>
    <property type="match status" value="1"/>
</dbReference>
<evidence type="ECO:0000313" key="3">
    <source>
        <dbReference type="EMBL" id="MBB5204974.1"/>
    </source>
</evidence>
<dbReference type="InterPro" id="IPR001466">
    <property type="entry name" value="Beta-lactam-related"/>
</dbReference>
<dbReference type="PANTHER" id="PTHR43283">
    <property type="entry name" value="BETA-LACTAMASE-RELATED"/>
    <property type="match status" value="1"/>
</dbReference>
<dbReference type="Gene3D" id="3.40.710.10">
    <property type="entry name" value="DD-peptidase/beta-lactamase superfamily"/>
    <property type="match status" value="1"/>
</dbReference>
<feature type="transmembrane region" description="Helical" evidence="1">
    <location>
        <begin position="506"/>
        <end position="525"/>
    </location>
</feature>
<dbReference type="Proteomes" id="UP000554837">
    <property type="component" value="Unassembled WGS sequence"/>
</dbReference>
<proteinExistence type="predicted"/>
<evidence type="ECO:0000256" key="1">
    <source>
        <dbReference type="SAM" id="Phobius"/>
    </source>
</evidence>
<accession>A0A840S852</accession>
<dbReference type="InterPro" id="IPR012338">
    <property type="entry name" value="Beta-lactam/transpept-like"/>
</dbReference>
<keyword evidence="1" id="KW-1133">Transmembrane helix</keyword>
<keyword evidence="1" id="KW-0812">Transmembrane</keyword>
<protein>
    <submittedName>
        <fullName evidence="3">CubicO group peptidase (Beta-lactamase class C family)</fullName>
    </submittedName>
</protein>
<reference evidence="3 4" key="1">
    <citation type="submission" date="2020-08" db="EMBL/GenBank/DDBJ databases">
        <title>Genomic Encyclopedia of Type Strains, Phase IV (KMG-IV): sequencing the most valuable type-strain genomes for metagenomic binning, comparative biology and taxonomic classification.</title>
        <authorList>
            <person name="Goeker M."/>
        </authorList>
    </citation>
    <scope>NUCLEOTIDE SEQUENCE [LARGE SCALE GENOMIC DNA]</scope>
    <source>
        <strain evidence="3 4">DSM 23958</strain>
    </source>
</reference>
<keyword evidence="1" id="KW-0472">Membrane</keyword>
<comment type="caution">
    <text evidence="3">The sequence shown here is derived from an EMBL/GenBank/DDBJ whole genome shotgun (WGS) entry which is preliminary data.</text>
</comment>
<dbReference type="AlphaFoldDB" id="A0A840S852"/>
<gene>
    <name evidence="3" type="ORF">HNQ51_002293</name>
</gene>
<sequence>MITVQLAAAVSAAAPCPALQQAETPARWRPERLQALLDQATANGVVPGVVVGLITPQGRCVLGSGRSGNPARPQVDERTLFELASISKGFTGALLAEAERRGELRVDDSLAQSFGGRLPEPLRGNPRLDALTWRQLSTHTSGLPRIPLRQWAFIKAMARNPEDPYAHYAVQDFYAYLRGLDFQGPADYAYSNTGVALLGMLLAARAGKDLEHGYAELVQERLLGPLGLNDTRVGAPADAARMARGHDQKGQPVPAWTMRFWAPTGGIIANVEDTLRLLQAALEGHPALVRAMGGPQAQALAPYGKKSGGVALNWHLARLGAQEGEPASLAWHNGGTYGMRSFAGVDLARGMAVVVLTNSGASDFSDELGLHLWDARHPQPSTDAPEAAGWKPVQQLLLLALLPSGLALGAKGWASRASAASRVPATGRLQRAWQAFSRPFASRWEAGLAGLSTLASAAFICSFLPPLSLDGLSVYALWQGALVLTGVLACVWSRHLPAHQLHSAKARWQSVGSVGLALVFLAWAWL</sequence>
<evidence type="ECO:0000259" key="2">
    <source>
        <dbReference type="Pfam" id="PF00144"/>
    </source>
</evidence>
<feature type="transmembrane region" description="Helical" evidence="1">
    <location>
        <begin position="475"/>
        <end position="494"/>
    </location>
</feature>
<evidence type="ECO:0000313" key="4">
    <source>
        <dbReference type="Proteomes" id="UP000554837"/>
    </source>
</evidence>
<name>A0A840S852_9BURK</name>